<evidence type="ECO:0000256" key="4">
    <source>
        <dbReference type="ARBA" id="ARBA00022801"/>
    </source>
</evidence>
<keyword evidence="11" id="KW-1185">Reference proteome</keyword>
<dbReference type="InterPro" id="IPR001969">
    <property type="entry name" value="Aspartic_peptidase_AS"/>
</dbReference>
<organism evidence="10 11">
    <name type="scientific">Plakobranchus ocellatus</name>
    <dbReference type="NCBI Taxonomy" id="259542"/>
    <lineage>
        <taxon>Eukaryota</taxon>
        <taxon>Metazoa</taxon>
        <taxon>Spiralia</taxon>
        <taxon>Lophotrochozoa</taxon>
        <taxon>Mollusca</taxon>
        <taxon>Gastropoda</taxon>
        <taxon>Heterobranchia</taxon>
        <taxon>Euthyneura</taxon>
        <taxon>Panpulmonata</taxon>
        <taxon>Sacoglossa</taxon>
        <taxon>Placobranchoidea</taxon>
        <taxon>Plakobranchidae</taxon>
        <taxon>Plakobranchus</taxon>
    </lineage>
</organism>
<dbReference type="InterPro" id="IPR021109">
    <property type="entry name" value="Peptidase_aspartic_dom_sf"/>
</dbReference>
<evidence type="ECO:0000259" key="9">
    <source>
        <dbReference type="PROSITE" id="PS51767"/>
    </source>
</evidence>
<dbReference type="PROSITE" id="PS00141">
    <property type="entry name" value="ASP_PROTEASE"/>
    <property type="match status" value="2"/>
</dbReference>
<feature type="disulfide bond" evidence="6">
    <location>
        <begin position="354"/>
        <end position="393"/>
    </location>
</feature>
<evidence type="ECO:0000256" key="2">
    <source>
        <dbReference type="ARBA" id="ARBA00022670"/>
    </source>
</evidence>
<evidence type="ECO:0000256" key="7">
    <source>
        <dbReference type="RuleBase" id="RU000454"/>
    </source>
</evidence>
<feature type="domain" description="Peptidase A1" evidence="9">
    <location>
        <begin position="112"/>
        <end position="435"/>
    </location>
</feature>
<protein>
    <submittedName>
        <fullName evidence="10">Cathepsin d</fullName>
    </submittedName>
</protein>
<dbReference type="FunFam" id="2.40.70.10:FF:000115">
    <property type="entry name" value="Lysosomal aspartic protease"/>
    <property type="match status" value="1"/>
</dbReference>
<dbReference type="PANTHER" id="PTHR47966:SF51">
    <property type="entry name" value="BETA-SITE APP-CLEAVING ENZYME, ISOFORM A-RELATED"/>
    <property type="match status" value="1"/>
</dbReference>
<dbReference type="GO" id="GO:0004190">
    <property type="term" value="F:aspartic-type endopeptidase activity"/>
    <property type="evidence" value="ECO:0007669"/>
    <property type="project" value="UniProtKB-KW"/>
</dbReference>
<dbReference type="GO" id="GO:0006508">
    <property type="term" value="P:proteolysis"/>
    <property type="evidence" value="ECO:0007669"/>
    <property type="project" value="UniProtKB-KW"/>
</dbReference>
<dbReference type="InterPro" id="IPR001461">
    <property type="entry name" value="Aspartic_peptidase_A1"/>
</dbReference>
<dbReference type="Proteomes" id="UP000735302">
    <property type="component" value="Unassembled WGS sequence"/>
</dbReference>
<keyword evidence="8" id="KW-0732">Signal</keyword>
<accession>A0AAV3YNS9</accession>
<evidence type="ECO:0000256" key="6">
    <source>
        <dbReference type="PIRSR" id="PIRSR601461-2"/>
    </source>
</evidence>
<evidence type="ECO:0000313" key="10">
    <source>
        <dbReference type="EMBL" id="GFN84960.1"/>
    </source>
</evidence>
<sequence length="441" mass="48546">MNLSPAAVLAFTLMSVAAAYNLKIPVARANRLMMRPQNVMAKPLRSKFVRQSFLQSKPHLQQLNQRPKQPLEQLSQPLQQPYQQPYQQPVRDFQLQATTKDVTLTNFFDTLYSGPITIGTPGQKFNVVFDTGSSLTWVPSVHSPSDVLLHYYFQSYDNATSSTYKPNGSPFEIDYYISTVAGYRSKDSVTVAGITTQNQTFGEAITQTEYMFEKTFNDGILGLGFSNISKGEEPSVFDNMISQGLLPAPVFSFYLNRFASGERESVLTLGGTNPDYYTGDFIFADLTAPDRWQFKIDGVQLSNGDGIFSESGSQAIVDSGTSFIVGPSHEVDALNTKLGGKLLPGNSGVYEFDCSVVDSLPDVEFIVNGQKLSVSSKHYIVKTPGKGEAPPTCHSGIVGMAGQEGERPPSWFLGLSFMRAHYTQFDKGNHRIGFAKPVSFV</sequence>
<gene>
    <name evidence="10" type="ORF">PoB_001146600</name>
</gene>
<feature type="chain" id="PRO_5043786117" evidence="8">
    <location>
        <begin position="19"/>
        <end position="441"/>
    </location>
</feature>
<feature type="active site" evidence="5">
    <location>
        <position position="318"/>
    </location>
</feature>
<comment type="similarity">
    <text evidence="1 7">Belongs to the peptidase A1 family.</text>
</comment>
<feature type="signal peptide" evidence="8">
    <location>
        <begin position="1"/>
        <end position="18"/>
    </location>
</feature>
<proteinExistence type="inferred from homology"/>
<keyword evidence="2 7" id="KW-0645">Protease</keyword>
<dbReference type="Pfam" id="PF00026">
    <property type="entry name" value="Asp"/>
    <property type="match status" value="1"/>
</dbReference>
<evidence type="ECO:0000313" key="11">
    <source>
        <dbReference type="Proteomes" id="UP000735302"/>
    </source>
</evidence>
<evidence type="ECO:0000256" key="3">
    <source>
        <dbReference type="ARBA" id="ARBA00022750"/>
    </source>
</evidence>
<dbReference type="SUPFAM" id="SSF50630">
    <property type="entry name" value="Acid proteases"/>
    <property type="match status" value="1"/>
</dbReference>
<evidence type="ECO:0000256" key="5">
    <source>
        <dbReference type="PIRSR" id="PIRSR601461-1"/>
    </source>
</evidence>
<dbReference type="PRINTS" id="PR00792">
    <property type="entry name" value="PEPSIN"/>
</dbReference>
<comment type="caution">
    <text evidence="10">The sequence shown here is derived from an EMBL/GenBank/DDBJ whole genome shotgun (WGS) entry which is preliminary data.</text>
</comment>
<name>A0AAV3YNS9_9GAST</name>
<dbReference type="AlphaFoldDB" id="A0AAV3YNS9"/>
<reference evidence="10 11" key="1">
    <citation type="journal article" date="2021" name="Elife">
        <title>Chloroplast acquisition without the gene transfer in kleptoplastic sea slugs, Plakobranchus ocellatus.</title>
        <authorList>
            <person name="Maeda T."/>
            <person name="Takahashi S."/>
            <person name="Yoshida T."/>
            <person name="Shimamura S."/>
            <person name="Takaki Y."/>
            <person name="Nagai Y."/>
            <person name="Toyoda A."/>
            <person name="Suzuki Y."/>
            <person name="Arimoto A."/>
            <person name="Ishii H."/>
            <person name="Satoh N."/>
            <person name="Nishiyama T."/>
            <person name="Hasebe M."/>
            <person name="Maruyama T."/>
            <person name="Minagawa J."/>
            <person name="Obokata J."/>
            <person name="Shigenobu S."/>
        </authorList>
    </citation>
    <scope>NUCLEOTIDE SEQUENCE [LARGE SCALE GENOMIC DNA]</scope>
</reference>
<dbReference type="PANTHER" id="PTHR47966">
    <property type="entry name" value="BETA-SITE APP-CLEAVING ENZYME, ISOFORM A-RELATED"/>
    <property type="match status" value="1"/>
</dbReference>
<evidence type="ECO:0000256" key="1">
    <source>
        <dbReference type="ARBA" id="ARBA00007447"/>
    </source>
</evidence>
<dbReference type="InterPro" id="IPR033121">
    <property type="entry name" value="PEPTIDASE_A1"/>
</dbReference>
<dbReference type="Gene3D" id="2.40.70.10">
    <property type="entry name" value="Acid Proteases"/>
    <property type="match status" value="2"/>
</dbReference>
<keyword evidence="4 7" id="KW-0378">Hydrolase</keyword>
<dbReference type="PROSITE" id="PS51767">
    <property type="entry name" value="PEPTIDASE_A1"/>
    <property type="match status" value="1"/>
</dbReference>
<evidence type="ECO:0000256" key="8">
    <source>
        <dbReference type="SAM" id="SignalP"/>
    </source>
</evidence>
<dbReference type="EMBL" id="BLXT01001350">
    <property type="protein sequence ID" value="GFN84960.1"/>
    <property type="molecule type" value="Genomic_DNA"/>
</dbReference>
<feature type="active site" evidence="5">
    <location>
        <position position="130"/>
    </location>
</feature>
<keyword evidence="3 7" id="KW-0064">Aspartyl protease</keyword>
<keyword evidence="6" id="KW-1015">Disulfide bond</keyword>